<dbReference type="CDD" id="cd12837">
    <property type="entry name" value="EcCorA-like_u1"/>
    <property type="match status" value="1"/>
</dbReference>
<dbReference type="EMBL" id="CP013002">
    <property type="protein sequence ID" value="ALL14652.1"/>
    <property type="molecule type" value="Genomic_DNA"/>
</dbReference>
<evidence type="ECO:0000256" key="12">
    <source>
        <dbReference type="ARBA" id="ARBA00034269"/>
    </source>
</evidence>
<evidence type="ECO:0000256" key="13">
    <source>
        <dbReference type="SAM" id="Phobius"/>
    </source>
</evidence>
<evidence type="ECO:0000256" key="7">
    <source>
        <dbReference type="ARBA" id="ARBA00022692"/>
    </source>
</evidence>
<comment type="subcellular location">
    <subcellularLocation>
        <location evidence="1">Cell inner membrane</location>
        <topology evidence="1">Multi-pass membrane protein</topology>
    </subcellularLocation>
</comment>
<dbReference type="eggNOG" id="COG0598">
    <property type="taxonomic scope" value="Bacteria"/>
</dbReference>
<evidence type="ECO:0000256" key="5">
    <source>
        <dbReference type="ARBA" id="ARBA00022475"/>
    </source>
</evidence>
<dbReference type="PANTHER" id="PTHR47685">
    <property type="entry name" value="MAGNESIUM TRANSPORT PROTEIN CORA"/>
    <property type="match status" value="1"/>
</dbReference>
<evidence type="ECO:0000256" key="4">
    <source>
        <dbReference type="ARBA" id="ARBA00022448"/>
    </source>
</evidence>
<keyword evidence="15" id="KW-1185">Reference proteome</keyword>
<evidence type="ECO:0000256" key="11">
    <source>
        <dbReference type="ARBA" id="ARBA00023136"/>
    </source>
</evidence>
<evidence type="ECO:0000256" key="8">
    <source>
        <dbReference type="ARBA" id="ARBA00022842"/>
    </source>
</evidence>
<comment type="similarity">
    <text evidence="2">Belongs to the CorA metal ion transporter (MIT) (TC 1.A.35) family.</text>
</comment>
<keyword evidence="11 13" id="KW-0472">Membrane</keyword>
<evidence type="ECO:0000256" key="2">
    <source>
        <dbReference type="ARBA" id="ARBA00009765"/>
    </source>
</evidence>
<comment type="catalytic activity">
    <reaction evidence="12">
        <text>Mg(2+)(in) = Mg(2+)(out)</text>
        <dbReference type="Rhea" id="RHEA:29827"/>
        <dbReference type="ChEBI" id="CHEBI:18420"/>
    </reaction>
</comment>
<dbReference type="SUPFAM" id="SSF144083">
    <property type="entry name" value="Magnesium transport protein CorA, transmembrane region"/>
    <property type="match status" value="1"/>
</dbReference>
<dbReference type="GO" id="GO:0015099">
    <property type="term" value="F:nickel cation transmembrane transporter activity"/>
    <property type="evidence" value="ECO:0007669"/>
    <property type="project" value="TreeGrafter"/>
</dbReference>
<evidence type="ECO:0000256" key="9">
    <source>
        <dbReference type="ARBA" id="ARBA00022989"/>
    </source>
</evidence>
<evidence type="ECO:0000256" key="6">
    <source>
        <dbReference type="ARBA" id="ARBA00022519"/>
    </source>
</evidence>
<keyword evidence="5" id="KW-1003">Cell membrane</keyword>
<dbReference type="InterPro" id="IPR045861">
    <property type="entry name" value="CorA_cytoplasmic_dom"/>
</dbReference>
<keyword evidence="10" id="KW-0406">Ion transport</keyword>
<keyword evidence="9 13" id="KW-1133">Transmembrane helix</keyword>
<keyword evidence="4" id="KW-0813">Transport</keyword>
<protein>
    <recommendedName>
        <fullName evidence="3">Magnesium transport protein CorA</fullName>
    </recommendedName>
</protein>
<evidence type="ECO:0000313" key="14">
    <source>
        <dbReference type="EMBL" id="ALL14652.1"/>
    </source>
</evidence>
<dbReference type="RefSeq" id="WP_062149684.1">
    <property type="nucleotide sequence ID" value="NZ_CP013002.1"/>
</dbReference>
<dbReference type="GO" id="GO:0005886">
    <property type="term" value="C:plasma membrane"/>
    <property type="evidence" value="ECO:0007669"/>
    <property type="project" value="UniProtKB-SubCell"/>
</dbReference>
<evidence type="ECO:0000256" key="1">
    <source>
        <dbReference type="ARBA" id="ARBA00004429"/>
    </source>
</evidence>
<dbReference type="InterPro" id="IPR002523">
    <property type="entry name" value="MgTranspt_CorA/ZnTranspt_ZntB"/>
</dbReference>
<dbReference type="GO" id="GO:0015087">
    <property type="term" value="F:cobalt ion transmembrane transporter activity"/>
    <property type="evidence" value="ECO:0007669"/>
    <property type="project" value="TreeGrafter"/>
</dbReference>
<dbReference type="SUPFAM" id="SSF143865">
    <property type="entry name" value="CorA soluble domain-like"/>
    <property type="match status" value="1"/>
</dbReference>
<dbReference type="FunFam" id="1.20.58.340:FF:000001">
    <property type="entry name" value="Magnesium transport protein CorA"/>
    <property type="match status" value="1"/>
</dbReference>
<evidence type="ECO:0000256" key="10">
    <source>
        <dbReference type="ARBA" id="ARBA00023065"/>
    </source>
</evidence>
<dbReference type="AlphaFoldDB" id="A0A0P0P364"/>
<accession>A0A0P0P364</accession>
<dbReference type="Pfam" id="PF01544">
    <property type="entry name" value="CorA"/>
    <property type="match status" value="1"/>
</dbReference>
<evidence type="ECO:0000313" key="15">
    <source>
        <dbReference type="Proteomes" id="UP000056905"/>
    </source>
</evidence>
<dbReference type="OrthoDB" id="9803416at2"/>
<proteinExistence type="inferred from homology"/>
<name>A0A0P0P364_9CAUL</name>
<keyword evidence="8" id="KW-0460">Magnesium</keyword>
<evidence type="ECO:0000256" key="3">
    <source>
        <dbReference type="ARBA" id="ARBA00019439"/>
    </source>
</evidence>
<feature type="transmembrane region" description="Helical" evidence="13">
    <location>
        <begin position="261"/>
        <end position="282"/>
    </location>
</feature>
<keyword evidence="7 13" id="KW-0812">Transmembrane</keyword>
<dbReference type="KEGG" id="chq:AQ619_15540"/>
<dbReference type="InterPro" id="IPR045863">
    <property type="entry name" value="CorA_TM1_TM2"/>
</dbReference>
<sequence length="319" mass="35234">MLRILRLGAPGFENADAGRDWRMPDDAVWIELVDPSRAEEVSVEQSIGLLLPTREEMAEIEASSRLYQEDGGTFMTATILVNADGDLPTAAPVTFVLTGQRLVTIRYVEPRAFAVFAAQAERQPSLCPGGAQTFLGLLDAIIDRTADIIERTASEVEAQSRAIFSRPRGGAFEQILNRLGRAQNINSKARDSLVSLARLLSFASLAEQFEGDRDLRDHLKSLQRDVQSITDHASYVSSNITFLLDAALGLINIEQNAIFKIFSVFSAVFLPPTLIAGVYGMNFEHMPELRWMEGYPMALAMMAAAAIGPLLWFKRKGWL</sequence>
<dbReference type="STRING" id="69395.AQ619_15540"/>
<dbReference type="PANTHER" id="PTHR47685:SF1">
    <property type="entry name" value="MAGNESIUM TRANSPORT PROTEIN CORA"/>
    <property type="match status" value="1"/>
</dbReference>
<dbReference type="Proteomes" id="UP000056905">
    <property type="component" value="Chromosome"/>
</dbReference>
<dbReference type="GO" id="GO:0015095">
    <property type="term" value="F:magnesium ion transmembrane transporter activity"/>
    <property type="evidence" value="ECO:0007669"/>
    <property type="project" value="TreeGrafter"/>
</dbReference>
<reference evidence="14 15" key="1">
    <citation type="submission" date="2015-10" db="EMBL/GenBank/DDBJ databases">
        <title>Conservation of the essential genome among Caulobacter and Brevundimonas species.</title>
        <authorList>
            <person name="Scott D."/>
            <person name="Ely B."/>
        </authorList>
    </citation>
    <scope>NUCLEOTIDE SEQUENCE [LARGE SCALE GENOMIC DNA]</scope>
    <source>
        <strain evidence="14 15">CB4</strain>
    </source>
</reference>
<dbReference type="Gene3D" id="3.30.460.20">
    <property type="entry name" value="CorA soluble domain-like"/>
    <property type="match status" value="1"/>
</dbReference>
<gene>
    <name evidence="14" type="ORF">AQ619_15540</name>
</gene>
<dbReference type="Gene3D" id="1.20.58.340">
    <property type="entry name" value="Magnesium transport protein CorA, transmembrane region"/>
    <property type="match status" value="2"/>
</dbReference>
<dbReference type="InterPro" id="IPR050829">
    <property type="entry name" value="CorA_MIT"/>
</dbReference>
<keyword evidence="6" id="KW-0997">Cell inner membrane</keyword>
<organism evidence="14 15">
    <name type="scientific">Caulobacter henricii</name>
    <dbReference type="NCBI Taxonomy" id="69395"/>
    <lineage>
        <taxon>Bacteria</taxon>
        <taxon>Pseudomonadati</taxon>
        <taxon>Pseudomonadota</taxon>
        <taxon>Alphaproteobacteria</taxon>
        <taxon>Caulobacterales</taxon>
        <taxon>Caulobacteraceae</taxon>
        <taxon>Caulobacter</taxon>
    </lineage>
</organism>
<feature type="transmembrane region" description="Helical" evidence="13">
    <location>
        <begin position="294"/>
        <end position="313"/>
    </location>
</feature>